<dbReference type="AlphaFoldDB" id="E1X044"/>
<dbReference type="KEGG" id="bmx:BMS_1408"/>
<dbReference type="EMBL" id="FQ312005">
    <property type="protein sequence ID" value="CBW26271.1"/>
    <property type="molecule type" value="Genomic_DNA"/>
</dbReference>
<gene>
    <name evidence="1" type="ordered locus">BMS_1408</name>
</gene>
<protein>
    <submittedName>
        <fullName evidence="1">Uncharacterized protein</fullName>
    </submittedName>
</protein>
<keyword evidence="2" id="KW-1185">Reference proteome</keyword>
<dbReference type="Pfam" id="PF19676">
    <property type="entry name" value="DUF6178"/>
    <property type="match status" value="1"/>
</dbReference>
<dbReference type="STRING" id="862908.BMS_1408"/>
<evidence type="ECO:0000313" key="2">
    <source>
        <dbReference type="Proteomes" id="UP000008963"/>
    </source>
</evidence>
<dbReference type="Proteomes" id="UP000008963">
    <property type="component" value="Chromosome"/>
</dbReference>
<sequence>MSKSGSNLITNILKEAQAYSSMDIIESYIEKGEDLSNLPVQPLYTAIKSLSTDLVASSLSKFSPKQRQVFLDLDLWKKDDLDPNSFSYWIDVYSKCNDDKIKSEFLNSTEFALFLKGRMSIWTFDSEDPQYPDHDFYFLTEDNLLLFEFEEDYPYIGEVKQFVADLYTEHGVEGAYQYIFKIVSEGFLNMQEEEYRFKKHRLNDFGFVDYYDALELCNPFPSLSHINFFISKKEAHTPNIDREAQNQCLDNNALIAFKDRVDELSEELSKVNSQERLSYLQFNFTRLINSSLTVEDALKDGALAMTRIGKKTLAYMKLGFSYILENTKDNSQNIFADEGVFSAFDFVEIYNIGHSLILFEQKRIKKAMAQNGFNAENDTFLGEVIGTILDESFNEPVQFISNKIDNTKNTVDSFEELLNLQNDISLIGGILPFARGFFTTFKELEESNKLMDEYYLNFTVADIDFEALLLSTFVNFSNGVKLDGDSGKIGLLVSELKKFSLETMSNQGTLESKIKEFTQSFGLSSVHKVEDYLQTLVQFHLSGYDITHLTEEEFRHVGGPLLLNIGSN</sequence>
<organism evidence="1 2">
    <name type="scientific">Halobacteriovorax marinus (strain ATCC BAA-682 / DSM 15412 / SJ)</name>
    <name type="common">Bacteriovorax marinus</name>
    <dbReference type="NCBI Taxonomy" id="862908"/>
    <lineage>
        <taxon>Bacteria</taxon>
        <taxon>Pseudomonadati</taxon>
        <taxon>Bdellovibrionota</taxon>
        <taxon>Bacteriovoracia</taxon>
        <taxon>Bacteriovoracales</taxon>
        <taxon>Halobacteriovoraceae</taxon>
        <taxon>Halobacteriovorax</taxon>
    </lineage>
</organism>
<dbReference type="PATRIC" id="fig|862908.3.peg.1340"/>
<evidence type="ECO:0000313" key="1">
    <source>
        <dbReference type="EMBL" id="CBW26271.1"/>
    </source>
</evidence>
<dbReference type="RefSeq" id="WP_014244055.1">
    <property type="nucleotide sequence ID" value="NC_016620.1"/>
</dbReference>
<accession>E1X044</accession>
<proteinExistence type="predicted"/>
<name>E1X044_HALMS</name>
<dbReference type="OrthoDB" id="5287705at2"/>
<reference evidence="2" key="1">
    <citation type="journal article" date="2013" name="ISME J.">
        <title>A small predatory core genome in the divergent marine Bacteriovorax marinus SJ and the terrestrial Bdellovibrio bacteriovorus.</title>
        <authorList>
            <person name="Crossman L.C."/>
            <person name="Chen H."/>
            <person name="Cerdeno-Tarraga A.M."/>
            <person name="Brooks K."/>
            <person name="Quail M.A."/>
            <person name="Pineiro S.A."/>
            <person name="Hobley L."/>
            <person name="Sockett R.E."/>
            <person name="Bentley S.D."/>
            <person name="Parkhill J."/>
            <person name="Williams H.N."/>
            <person name="Stine O.C."/>
        </authorList>
    </citation>
    <scope>NUCLEOTIDE SEQUENCE [LARGE SCALE GENOMIC DNA]</scope>
    <source>
        <strain evidence="2">ATCC BAA-682 / DSM 15412 / SJ</strain>
    </source>
</reference>
<dbReference type="InterPro" id="IPR045750">
    <property type="entry name" value="DUF6178"/>
</dbReference>
<dbReference type="HOGENOM" id="CLU_479638_0_0_7"/>